<evidence type="ECO:0000313" key="3">
    <source>
        <dbReference type="Proteomes" id="UP000565286"/>
    </source>
</evidence>
<comment type="similarity">
    <text evidence="1">Belongs to the HyuE racemase family.</text>
</comment>
<dbReference type="Pfam" id="PF01177">
    <property type="entry name" value="Asp_Glu_race"/>
    <property type="match status" value="1"/>
</dbReference>
<dbReference type="InterPro" id="IPR052186">
    <property type="entry name" value="Hydantoin_racemase-like"/>
</dbReference>
<dbReference type="Gene3D" id="3.40.50.12500">
    <property type="match status" value="1"/>
</dbReference>
<accession>A0A7W6C7I3</accession>
<dbReference type="EMBL" id="JACIDV010000001">
    <property type="protein sequence ID" value="MBB3944249.1"/>
    <property type="molecule type" value="Genomic_DNA"/>
</dbReference>
<comment type="caution">
    <text evidence="2">The sequence shown here is derived from an EMBL/GenBank/DDBJ whole genome shotgun (WGS) entry which is preliminary data.</text>
</comment>
<evidence type="ECO:0000256" key="1">
    <source>
        <dbReference type="ARBA" id="ARBA00038414"/>
    </source>
</evidence>
<dbReference type="Proteomes" id="UP000565286">
    <property type="component" value="Unassembled WGS sequence"/>
</dbReference>
<dbReference type="InterPro" id="IPR015942">
    <property type="entry name" value="Asp/Glu/hydantoin_racemase"/>
</dbReference>
<organism evidence="2 3">
    <name type="scientific">Rhizobium skierniewicense</name>
    <dbReference type="NCBI Taxonomy" id="984260"/>
    <lineage>
        <taxon>Bacteria</taxon>
        <taxon>Pseudomonadati</taxon>
        <taxon>Pseudomonadota</taxon>
        <taxon>Alphaproteobacteria</taxon>
        <taxon>Hyphomicrobiales</taxon>
        <taxon>Rhizobiaceae</taxon>
        <taxon>Rhizobium/Agrobacterium group</taxon>
        <taxon>Rhizobium</taxon>
    </lineage>
</organism>
<dbReference type="InterPro" id="IPR053714">
    <property type="entry name" value="Iso_Racemase_Enz_sf"/>
</dbReference>
<keyword evidence="3" id="KW-1185">Reference proteome</keyword>
<proteinExistence type="inferred from homology"/>
<name>A0A7W6C7I3_9HYPH</name>
<dbReference type="RefSeq" id="WP_234910833.1">
    <property type="nucleotide sequence ID" value="NZ_JACIDV010000001.1"/>
</dbReference>
<dbReference type="PANTHER" id="PTHR28047:SF5">
    <property type="entry name" value="PROTEIN DCG1"/>
    <property type="match status" value="1"/>
</dbReference>
<dbReference type="PANTHER" id="PTHR28047">
    <property type="entry name" value="PROTEIN DCG1"/>
    <property type="match status" value="1"/>
</dbReference>
<sequence>MKKEARSDPRCAFKTMPLIRLINPNTSQATTRMMTSIARSTLDSFFDLEGVTATDGVPMILDAMQLAASEQGVVDMAVVDKNRLSGIIIGAFGDPAIDLVRKRVNCPVVGLCEASMLEASAGARKFGIATVTPRLVESFGAKADSLQLAHLFTGTRLTAGDPERLVASKERLEEALFHAVQECFEKDGADAVIIGGGPLGQVAFTLANRFRQPVIAPIPAAIRLLVQRMKDWTVDQT</sequence>
<reference evidence="2 3" key="1">
    <citation type="submission" date="2020-08" db="EMBL/GenBank/DDBJ databases">
        <title>Genomic Encyclopedia of Type Strains, Phase IV (KMG-IV): sequencing the most valuable type-strain genomes for metagenomic binning, comparative biology and taxonomic classification.</title>
        <authorList>
            <person name="Goeker M."/>
        </authorList>
    </citation>
    <scope>NUCLEOTIDE SEQUENCE [LARGE SCALE GENOMIC DNA]</scope>
    <source>
        <strain evidence="2 3">DSM 26438</strain>
    </source>
</reference>
<protein>
    <submittedName>
        <fullName evidence="2">Asp/Glu/hydantoin racemase</fullName>
    </submittedName>
</protein>
<evidence type="ECO:0000313" key="2">
    <source>
        <dbReference type="EMBL" id="MBB3944249.1"/>
    </source>
</evidence>
<dbReference type="AlphaFoldDB" id="A0A7W6C7I3"/>
<gene>
    <name evidence="2" type="ORF">GGQ73_000172</name>
</gene>
<dbReference type="GO" id="GO:0047661">
    <property type="term" value="F:amino-acid racemase activity"/>
    <property type="evidence" value="ECO:0007669"/>
    <property type="project" value="InterPro"/>
</dbReference>